<reference evidence="3" key="1">
    <citation type="submission" date="2017-03" db="EMBL/GenBank/DDBJ databases">
        <title>Genomes of endolithic fungi from Antarctica.</title>
        <authorList>
            <person name="Coleine C."/>
            <person name="Masonjones S."/>
            <person name="Stajich J.E."/>
        </authorList>
    </citation>
    <scope>NUCLEOTIDE SEQUENCE [LARGE SCALE GENOMIC DNA]</scope>
    <source>
        <strain evidence="3">CCFEE 5527</strain>
    </source>
</reference>
<dbReference type="STRING" id="1507870.A0A1V8TGZ9"/>
<gene>
    <name evidence="2" type="ORF">B0A48_03943</name>
</gene>
<dbReference type="Proteomes" id="UP000192596">
    <property type="component" value="Unassembled WGS sequence"/>
</dbReference>
<evidence type="ECO:0000313" key="2">
    <source>
        <dbReference type="EMBL" id="OQO10645.1"/>
    </source>
</evidence>
<organism evidence="2 3">
    <name type="scientific">Cryoendolithus antarcticus</name>
    <dbReference type="NCBI Taxonomy" id="1507870"/>
    <lineage>
        <taxon>Eukaryota</taxon>
        <taxon>Fungi</taxon>
        <taxon>Dikarya</taxon>
        <taxon>Ascomycota</taxon>
        <taxon>Pezizomycotina</taxon>
        <taxon>Dothideomycetes</taxon>
        <taxon>Dothideomycetidae</taxon>
        <taxon>Cladosporiales</taxon>
        <taxon>Cladosporiaceae</taxon>
        <taxon>Cryoendolithus</taxon>
    </lineage>
</organism>
<dbReference type="AlphaFoldDB" id="A0A1V8TGZ9"/>
<dbReference type="EMBL" id="NAJO01000008">
    <property type="protein sequence ID" value="OQO10645.1"/>
    <property type="molecule type" value="Genomic_DNA"/>
</dbReference>
<dbReference type="OrthoDB" id="3473305at2759"/>
<evidence type="ECO:0000259" key="1">
    <source>
        <dbReference type="Pfam" id="PF20150"/>
    </source>
</evidence>
<name>A0A1V8TGZ9_9PEZI</name>
<dbReference type="InterPro" id="IPR045518">
    <property type="entry name" value="2EXR"/>
</dbReference>
<protein>
    <recommendedName>
        <fullName evidence="1">2EXR domain-containing protein</fullName>
    </recommendedName>
</protein>
<comment type="caution">
    <text evidence="2">The sequence shown here is derived from an EMBL/GenBank/DDBJ whole genome shotgun (WGS) entry which is preliminary data.</text>
</comment>
<dbReference type="PANTHER" id="PTHR35910:SF1">
    <property type="entry name" value="2EXR DOMAIN-CONTAINING PROTEIN"/>
    <property type="match status" value="1"/>
</dbReference>
<keyword evidence="3" id="KW-1185">Reference proteome</keyword>
<proteinExistence type="predicted"/>
<evidence type="ECO:0000313" key="3">
    <source>
        <dbReference type="Proteomes" id="UP000192596"/>
    </source>
</evidence>
<accession>A0A1V8TGZ9</accession>
<sequence>MSNFPRFPSLPKELRLRIWTYCLPHRFVELDHPVPDHIFSSALPCTHFTDTTFINSRPPLITQVCREARQVGLETGAPLEDIFQPGRPDEASFCSGTSIQAPWLDRTKDAVHMNWSGALEPLYGSDGDMISSLAWDAKYCTGVASLRVEFFDDNYHEAGSVDVPAALPEELKSLVDKPLSARLAKQIQNFLSLPMWLVVMDTVVVHSSRQAAAERGLFGLLGDATVQVIDVAKQEVLHGYYDAAGLAERLQVPQGVPSDGHKFESIAKIREDLEYVLMNGYGCQEQLRHMQPAVMFRLCTRDCNTIAHANQQSLSR</sequence>
<dbReference type="Pfam" id="PF20150">
    <property type="entry name" value="2EXR"/>
    <property type="match status" value="1"/>
</dbReference>
<dbReference type="PANTHER" id="PTHR35910">
    <property type="entry name" value="2EXR DOMAIN-CONTAINING PROTEIN"/>
    <property type="match status" value="1"/>
</dbReference>
<dbReference type="InParanoid" id="A0A1V8TGZ9"/>
<feature type="domain" description="2EXR" evidence="1">
    <location>
        <begin position="4"/>
        <end position="75"/>
    </location>
</feature>